<evidence type="ECO:0000256" key="3">
    <source>
        <dbReference type="ARBA" id="ARBA00023125"/>
    </source>
</evidence>
<dbReference type="InterPro" id="IPR046347">
    <property type="entry name" value="bZIP_sf"/>
</dbReference>
<dbReference type="InterPro" id="IPR050946">
    <property type="entry name" value="AP-1_TF_bZIP"/>
</dbReference>
<dbReference type="Pfam" id="PF03957">
    <property type="entry name" value="Jun"/>
    <property type="match status" value="1"/>
</dbReference>
<dbReference type="SUPFAM" id="SSF57959">
    <property type="entry name" value="Leucine zipper domain"/>
    <property type="match status" value="1"/>
</dbReference>
<dbReference type="GO" id="GO:0042127">
    <property type="term" value="P:regulation of cell population proliferation"/>
    <property type="evidence" value="ECO:0007669"/>
    <property type="project" value="TreeGrafter"/>
</dbReference>
<dbReference type="InterPro" id="IPR005643">
    <property type="entry name" value="JNK"/>
</dbReference>
<dbReference type="Proteomes" id="UP000887567">
    <property type="component" value="Unplaced"/>
</dbReference>
<dbReference type="SMART" id="SM00338">
    <property type="entry name" value="BRLZ"/>
    <property type="match status" value="1"/>
</dbReference>
<name>A0A913X371_EXADI</name>
<evidence type="ECO:0000259" key="6">
    <source>
        <dbReference type="PROSITE" id="PS50217"/>
    </source>
</evidence>
<dbReference type="PROSITE" id="PS00036">
    <property type="entry name" value="BZIP_BASIC"/>
    <property type="match status" value="1"/>
</dbReference>
<feature type="coiled-coil region" evidence="5">
    <location>
        <begin position="266"/>
        <end position="306"/>
    </location>
</feature>
<dbReference type="GO" id="GO:0005667">
    <property type="term" value="C:transcription regulator complex"/>
    <property type="evidence" value="ECO:0007669"/>
    <property type="project" value="TreeGrafter"/>
</dbReference>
<keyword evidence="3" id="KW-0238">DNA-binding</keyword>
<dbReference type="Gene3D" id="1.20.5.170">
    <property type="match status" value="1"/>
</dbReference>
<dbReference type="GeneID" id="110236685"/>
<evidence type="ECO:0000256" key="1">
    <source>
        <dbReference type="ARBA" id="ARBA00006882"/>
    </source>
</evidence>
<dbReference type="PRINTS" id="PR00043">
    <property type="entry name" value="LEUZIPPRJUN"/>
</dbReference>
<dbReference type="OrthoDB" id="2187714at2759"/>
<evidence type="ECO:0000256" key="5">
    <source>
        <dbReference type="SAM" id="Coils"/>
    </source>
</evidence>
<dbReference type="RefSeq" id="XP_020897882.1">
    <property type="nucleotide sequence ID" value="XM_021042223.2"/>
</dbReference>
<dbReference type="Pfam" id="PF00170">
    <property type="entry name" value="bZIP_1"/>
    <property type="match status" value="1"/>
</dbReference>
<accession>A0A913X371</accession>
<evidence type="ECO:0000256" key="2">
    <source>
        <dbReference type="ARBA" id="ARBA00023015"/>
    </source>
</evidence>
<evidence type="ECO:0000313" key="8">
    <source>
        <dbReference type="Proteomes" id="UP000887567"/>
    </source>
</evidence>
<keyword evidence="2" id="KW-0805">Transcription regulation</keyword>
<keyword evidence="5" id="KW-0175">Coiled coil</keyword>
<dbReference type="KEGG" id="epa:110236685"/>
<dbReference type="InterPro" id="IPR004827">
    <property type="entry name" value="bZIP"/>
</dbReference>
<reference evidence="7" key="1">
    <citation type="submission" date="2022-11" db="UniProtKB">
        <authorList>
            <consortium name="EnsemblMetazoa"/>
        </authorList>
    </citation>
    <scope>IDENTIFICATION</scope>
</reference>
<dbReference type="EnsemblMetazoa" id="XM_021042223.2">
    <property type="protein sequence ID" value="XP_020897882.1"/>
    <property type="gene ID" value="LOC110236685"/>
</dbReference>
<sequence>MDVPFYEDDIMPIDSSSEKTMYDKTTMKLDLNSTLRHNPFDNSILTSPDLNLLKLASPELEKLILNSASLVTPTPQGLKNSTNPNLTVTEQQELYARGFLEALQKLHQEQGPPGSTVVSSAYTQNQTTCTVGMPSRMVVTQAPMPMTTSAMAMQPQMPINTTANLNTAPNFPPNALSTIATEALPLESVNNVGVTSQIYPQFQTNGITITAPSNIPNGATNFSFSNQSRMGEVKFEDSLQVVPVGTGTPPLPPIDLELQEAVKSERKKQRNRMAASKCRRRKLEKEAELEKKVSELKEINSGLQTEALALRKQICQLKEQVMTHINGGCKVYLTSQS</sequence>
<comment type="similarity">
    <text evidence="1">Belongs to the bZIP family. Jun subfamily.</text>
</comment>
<dbReference type="AlphaFoldDB" id="A0A913X371"/>
<dbReference type="GO" id="GO:0000981">
    <property type="term" value="F:DNA-binding transcription factor activity, RNA polymerase II-specific"/>
    <property type="evidence" value="ECO:0007669"/>
    <property type="project" value="TreeGrafter"/>
</dbReference>
<dbReference type="PANTHER" id="PTHR11462">
    <property type="entry name" value="JUN TRANSCRIPTION FACTOR-RELATED"/>
    <property type="match status" value="1"/>
</dbReference>
<dbReference type="InterPro" id="IPR002112">
    <property type="entry name" value="Leuzip_Jun"/>
</dbReference>
<evidence type="ECO:0000313" key="7">
    <source>
        <dbReference type="EnsemblMetazoa" id="XP_020897882.1"/>
    </source>
</evidence>
<dbReference type="GO" id="GO:0051726">
    <property type="term" value="P:regulation of cell cycle"/>
    <property type="evidence" value="ECO:0007669"/>
    <property type="project" value="TreeGrafter"/>
</dbReference>
<protein>
    <recommendedName>
        <fullName evidence="6">BZIP domain-containing protein</fullName>
    </recommendedName>
</protein>
<dbReference type="CDD" id="cd14696">
    <property type="entry name" value="bZIP_Jun"/>
    <property type="match status" value="1"/>
</dbReference>
<organism evidence="7 8">
    <name type="scientific">Exaiptasia diaphana</name>
    <name type="common">Tropical sea anemone</name>
    <name type="synonym">Aiptasia pulchella</name>
    <dbReference type="NCBI Taxonomy" id="2652724"/>
    <lineage>
        <taxon>Eukaryota</taxon>
        <taxon>Metazoa</taxon>
        <taxon>Cnidaria</taxon>
        <taxon>Anthozoa</taxon>
        <taxon>Hexacorallia</taxon>
        <taxon>Actiniaria</taxon>
        <taxon>Aiptasiidae</taxon>
        <taxon>Exaiptasia</taxon>
    </lineage>
</organism>
<keyword evidence="4" id="KW-0804">Transcription</keyword>
<dbReference type="PANTHER" id="PTHR11462:SF35">
    <property type="entry name" value="TRANSCRIPTION FACTOR JRA"/>
    <property type="match status" value="1"/>
</dbReference>
<feature type="domain" description="BZIP" evidence="6">
    <location>
        <begin position="261"/>
        <end position="324"/>
    </location>
</feature>
<evidence type="ECO:0000256" key="4">
    <source>
        <dbReference type="ARBA" id="ARBA00023163"/>
    </source>
</evidence>
<proteinExistence type="inferred from homology"/>
<dbReference type="PROSITE" id="PS50217">
    <property type="entry name" value="BZIP"/>
    <property type="match status" value="1"/>
</dbReference>
<keyword evidence="8" id="KW-1185">Reference proteome</keyword>
<dbReference type="OMA" id="HHQHMPA"/>
<dbReference type="GO" id="GO:0000978">
    <property type="term" value="F:RNA polymerase II cis-regulatory region sequence-specific DNA binding"/>
    <property type="evidence" value="ECO:0007669"/>
    <property type="project" value="TreeGrafter"/>
</dbReference>